<evidence type="ECO:0000256" key="1">
    <source>
        <dbReference type="ARBA" id="ARBA00022737"/>
    </source>
</evidence>
<dbReference type="PANTHER" id="PTHR46071">
    <property type="entry name" value="ANKYRIN REPEAT AND BTB/POZ DOMAIN-CONTAINING"/>
    <property type="match status" value="1"/>
</dbReference>
<dbReference type="Gene3D" id="1.10.20.10">
    <property type="entry name" value="Histone, subunit A"/>
    <property type="match status" value="1"/>
</dbReference>
<feature type="domain" description="BTB" evidence="4">
    <location>
        <begin position="1074"/>
        <end position="1130"/>
    </location>
</feature>
<keyword evidence="6" id="KW-1185">Reference proteome</keyword>
<accession>A0A0N5CZ52</accession>
<reference evidence="7" key="1">
    <citation type="submission" date="2016-04" db="UniProtKB">
        <authorList>
            <consortium name="WormBaseParasite"/>
        </authorList>
    </citation>
    <scope>IDENTIFICATION</scope>
</reference>
<proteinExistence type="predicted"/>
<dbReference type="SMART" id="SM00248">
    <property type="entry name" value="ANK"/>
    <property type="match status" value="4"/>
</dbReference>
<dbReference type="WBParaSite" id="TCLT_0000575201-mRNA-1">
    <property type="protein sequence ID" value="TCLT_0000575201-mRNA-1"/>
    <property type="gene ID" value="TCLT_0000575201"/>
</dbReference>
<evidence type="ECO:0000313" key="6">
    <source>
        <dbReference type="Proteomes" id="UP000276776"/>
    </source>
</evidence>
<dbReference type="InterPro" id="IPR000210">
    <property type="entry name" value="BTB/POZ_dom"/>
</dbReference>
<organism evidence="7">
    <name type="scientific">Thelazia callipaeda</name>
    <name type="common">Oriental eyeworm</name>
    <name type="synonym">Parasitic nematode</name>
    <dbReference type="NCBI Taxonomy" id="103827"/>
    <lineage>
        <taxon>Eukaryota</taxon>
        <taxon>Metazoa</taxon>
        <taxon>Ecdysozoa</taxon>
        <taxon>Nematoda</taxon>
        <taxon>Chromadorea</taxon>
        <taxon>Rhabditida</taxon>
        <taxon>Spirurina</taxon>
        <taxon>Spiruromorpha</taxon>
        <taxon>Thelazioidea</taxon>
        <taxon>Thelaziidae</taxon>
        <taxon>Thelazia</taxon>
    </lineage>
</organism>
<dbReference type="GO" id="GO:0046982">
    <property type="term" value="F:protein heterodimerization activity"/>
    <property type="evidence" value="ECO:0007669"/>
    <property type="project" value="InterPro"/>
</dbReference>
<dbReference type="InterPro" id="IPR002110">
    <property type="entry name" value="Ankyrin_rpt"/>
</dbReference>
<dbReference type="PROSITE" id="PS50097">
    <property type="entry name" value="BTB"/>
    <property type="match status" value="1"/>
</dbReference>
<dbReference type="STRING" id="103827.A0A0N5CZ52"/>
<dbReference type="OMA" id="QPRHRKE"/>
<dbReference type="InterPro" id="IPR011333">
    <property type="entry name" value="SKP1/BTB/POZ_sf"/>
</dbReference>
<evidence type="ECO:0000259" key="4">
    <source>
        <dbReference type="PROSITE" id="PS50097"/>
    </source>
</evidence>
<gene>
    <name evidence="5" type="ORF">TCLT_LOCUS5741</name>
</gene>
<evidence type="ECO:0000256" key="3">
    <source>
        <dbReference type="SAM" id="MobiDB-lite"/>
    </source>
</evidence>
<dbReference type="AlphaFoldDB" id="A0A0N5CZ52"/>
<feature type="compositionally biased region" description="Basic and acidic residues" evidence="3">
    <location>
        <begin position="8"/>
        <end position="23"/>
    </location>
</feature>
<feature type="region of interest" description="Disordered" evidence="3">
    <location>
        <begin position="1"/>
        <end position="23"/>
    </location>
</feature>
<evidence type="ECO:0000256" key="2">
    <source>
        <dbReference type="ARBA" id="ARBA00023043"/>
    </source>
</evidence>
<evidence type="ECO:0000313" key="5">
    <source>
        <dbReference type="EMBL" id="VDN03023.1"/>
    </source>
</evidence>
<feature type="compositionally biased region" description="Polar residues" evidence="3">
    <location>
        <begin position="245"/>
        <end position="256"/>
    </location>
</feature>
<name>A0A0N5CZ52_THECL</name>
<dbReference type="Pfam" id="PF00651">
    <property type="entry name" value="BTB"/>
    <property type="match status" value="1"/>
</dbReference>
<dbReference type="InterPro" id="IPR059008">
    <property type="entry name" value="ABTB2/3_histone"/>
</dbReference>
<dbReference type="Gene3D" id="1.25.40.20">
    <property type="entry name" value="Ankyrin repeat-containing domain"/>
    <property type="match status" value="1"/>
</dbReference>
<dbReference type="PANTHER" id="PTHR46071:SF2">
    <property type="entry name" value="ANKYRIN REPEAT AND BTB_POZ DOMAIN-CONTAINING PROTEIN 2-LIKE PROTEIN"/>
    <property type="match status" value="1"/>
</dbReference>
<dbReference type="SUPFAM" id="SSF54695">
    <property type="entry name" value="POZ domain"/>
    <property type="match status" value="1"/>
</dbReference>
<dbReference type="InterPro" id="IPR052089">
    <property type="entry name" value="Ankyrin-BTB/POZ_domain"/>
</dbReference>
<dbReference type="Proteomes" id="UP000276776">
    <property type="component" value="Unassembled WGS sequence"/>
</dbReference>
<protein>
    <submittedName>
        <fullName evidence="7">BTB domain-containing protein</fullName>
    </submittedName>
</protein>
<sequence length="1185" mass="134910">MPRLGLRFTEKRNGQNTNDRKKGVKFPDRLTQAWKALRPNVFSHATHSSSTSKNKSSNYVVKADDLIYIPTLEQYHSRKVQQENLRKLSKSFIMKHKMDGKRKKSAFGIINENNAKTDAVGKSYVKGVKEHTASVPEPDVLPKKKYGDCHKAPPCDAYPFQHNIESMNTLEEVKKLYRSVPNLNLSIAWEQNLKRPNSILCYRNDIRRNDQFCESSRDALSSSTPHLLLNASPTDSGYRSAPRISPSSPHTLLNHQRSEYSAYQSATYRRRCRHSLERTRGSVVNGKSPEPSFGSHITHYDASNSIFTQTSNVEYGSEKPAFIAPNGGESNQKSKSSAKTRQIRIRINVEVRESRHQVLRKKFHLSDVEIMEVIKRGRCKEYGDIVDDQAVTKLKRCLENTIYLMADEIQRLSQQFIKCRIIDVKTAVKVMFRTSVAECCIKAGMQAISIYALGGSDAFKMSLQRRACLSFNVGHLYKWMIENRISEIILDEIVIFFCAVLECLLEEIILACVTFKLNDGNLTSQTLNKILDGQENARKLFEQTEKRMVLDGDIIYFYFLCVKSTDFRSPKEFAHSCISEECELLSFLEMRQILTDNNSEDCESNLKNCALAFTRNGAKALFYYLNSSKHLSSGVHNCSPEEKLGEWIRISEAYAIHHSATAVDEDDVRQAARVLLNLDCPPRFIDLSINKTLSKTSVNNTETLLRQGIALQLLKSDSEEVVKMTLNHLGPDELHYHNAYGLTPLSEAILIGNNRAADALISLVPTLCNSVPNEQIIENCNDSLIDFIGWTSLTWAIARKNQALTVRLIDASIQVESNTVIKETPLQIATILGQEDIVKKLINSEANPFRTTMSYDFLRSNFRHVGSPSAIALAAIYNHRQILKMILSSGDSLTETNDKLLEETLSLKDFLDRSEGTNVDKICVTSQSEEQQEAFLEAMYYAAEMWNIDIAMDLRKIGVAWNLHTWITCFEAVCAQNYRDYELSLLDDFNSRLADELTSENFFGLATLLFKIVRRECPNATDILQRTATIISFLYQRMHVVQNKTLLKSENYESHQQNRKSVIDLRFVNNPDLADITFLVEKKVFYGHRIVLMNTSDVIRRLLFDKNNQICLENISFQTFNLLMIYLYSGGQYGIISNQPLTQQLELIKAALRFNLSSLKNEAIRSIKILMCRETVTEAFSFAVV</sequence>
<keyword evidence="1" id="KW-0677">Repeat</keyword>
<evidence type="ECO:0000313" key="7">
    <source>
        <dbReference type="WBParaSite" id="TCLT_0000575201-mRNA-1"/>
    </source>
</evidence>
<dbReference type="Pfam" id="PF26281">
    <property type="entry name" value="Histone_ABTB"/>
    <property type="match status" value="1"/>
</dbReference>
<keyword evidence="2" id="KW-0040">ANK repeat</keyword>
<dbReference type="SUPFAM" id="SSF47113">
    <property type="entry name" value="Histone-fold"/>
    <property type="match status" value="1"/>
</dbReference>
<dbReference type="Gene3D" id="3.30.710.10">
    <property type="entry name" value="Potassium Channel Kv1.1, Chain A"/>
    <property type="match status" value="1"/>
</dbReference>
<dbReference type="EMBL" id="UYYF01004360">
    <property type="protein sequence ID" value="VDN03023.1"/>
    <property type="molecule type" value="Genomic_DNA"/>
</dbReference>
<dbReference type="InterPro" id="IPR036770">
    <property type="entry name" value="Ankyrin_rpt-contain_sf"/>
</dbReference>
<dbReference type="InterPro" id="IPR009072">
    <property type="entry name" value="Histone-fold"/>
</dbReference>
<dbReference type="SMART" id="SM00225">
    <property type="entry name" value="BTB"/>
    <property type="match status" value="1"/>
</dbReference>
<dbReference type="SUPFAM" id="SSF48403">
    <property type="entry name" value="Ankyrin repeat"/>
    <property type="match status" value="1"/>
</dbReference>
<dbReference type="OrthoDB" id="2316821at2759"/>
<reference evidence="5 6" key="2">
    <citation type="submission" date="2018-11" db="EMBL/GenBank/DDBJ databases">
        <authorList>
            <consortium name="Pathogen Informatics"/>
        </authorList>
    </citation>
    <scope>NUCLEOTIDE SEQUENCE [LARGE SCALE GENOMIC DNA]</scope>
</reference>
<feature type="compositionally biased region" description="Polar residues" evidence="3">
    <location>
        <begin position="225"/>
        <end position="237"/>
    </location>
</feature>
<feature type="region of interest" description="Disordered" evidence="3">
    <location>
        <begin position="225"/>
        <end position="256"/>
    </location>
</feature>